<evidence type="ECO:0000256" key="2">
    <source>
        <dbReference type="ARBA" id="ARBA00022630"/>
    </source>
</evidence>
<evidence type="ECO:0000259" key="6">
    <source>
        <dbReference type="PROSITE" id="PS51349"/>
    </source>
</evidence>
<dbReference type="Pfam" id="PF01070">
    <property type="entry name" value="FMN_dh"/>
    <property type="match status" value="1"/>
</dbReference>
<keyword evidence="2" id="KW-0285">Flavoprotein</keyword>
<dbReference type="GO" id="GO:0010181">
    <property type="term" value="F:FMN binding"/>
    <property type="evidence" value="ECO:0007669"/>
    <property type="project" value="InterPro"/>
</dbReference>
<gene>
    <name evidence="7" type="ordered locus">Nmlp_1127</name>
</gene>
<reference evidence="7 8" key="1">
    <citation type="journal article" date="2013" name="Genome Announc.">
        <title>Genome of the haloarchaeon Natronomonas moolapensis, a neutrophilic member of a previously haloalkaliphilic genus.</title>
        <authorList>
            <person name="Dyall-Smith M.L."/>
            <person name="Pfeiffer F."/>
            <person name="Oberwinkler T."/>
            <person name="Klee K."/>
            <person name="Rampp M."/>
            <person name="Palm P."/>
            <person name="Gross K."/>
            <person name="Schuster S.C."/>
            <person name="Oesterhelt D."/>
        </authorList>
    </citation>
    <scope>NUCLEOTIDE SEQUENCE [LARGE SCALE GENOMIC DNA]</scope>
    <source>
        <strain evidence="8">DSM 18674 / JCM 14361 / 8.8.11</strain>
    </source>
</reference>
<dbReference type="EC" id="1.13.12.4" evidence="7"/>
<evidence type="ECO:0000256" key="3">
    <source>
        <dbReference type="ARBA" id="ARBA00022643"/>
    </source>
</evidence>
<dbReference type="GeneID" id="14653220"/>
<evidence type="ECO:0000313" key="7">
    <source>
        <dbReference type="EMBL" id="CCQ35337.1"/>
    </source>
</evidence>
<dbReference type="GO" id="GO:0016614">
    <property type="term" value="F:oxidoreductase activity, acting on CH-OH group of donors"/>
    <property type="evidence" value="ECO:0007669"/>
    <property type="project" value="UniProtKB-ARBA"/>
</dbReference>
<dbReference type="PANTHER" id="PTHR10578:SF143">
    <property type="entry name" value="FMN-DEPENDENT ALPHA-HYDROXY ACID DEHYDROGENASE PB1A11.03"/>
    <property type="match status" value="1"/>
</dbReference>
<dbReference type="CDD" id="cd03332">
    <property type="entry name" value="LMO_FMN"/>
    <property type="match status" value="1"/>
</dbReference>
<dbReference type="SUPFAM" id="SSF51395">
    <property type="entry name" value="FMN-linked oxidoreductases"/>
    <property type="match status" value="1"/>
</dbReference>
<dbReference type="OrthoDB" id="56968at2157"/>
<dbReference type="EMBL" id="HF582854">
    <property type="protein sequence ID" value="CCQ35337.1"/>
    <property type="molecule type" value="Genomic_DNA"/>
</dbReference>
<keyword evidence="8" id="KW-1185">Reference proteome</keyword>
<accession>M1XN59</accession>
<dbReference type="PANTHER" id="PTHR10578">
    <property type="entry name" value="S -2-HYDROXY-ACID OXIDASE-RELATED"/>
    <property type="match status" value="1"/>
</dbReference>
<dbReference type="InterPro" id="IPR037396">
    <property type="entry name" value="FMN_HAD"/>
</dbReference>
<dbReference type="Proteomes" id="UP000011867">
    <property type="component" value="Chromosome"/>
</dbReference>
<dbReference type="InterPro" id="IPR037350">
    <property type="entry name" value="LMO_FMN"/>
</dbReference>
<dbReference type="STRING" id="268739.Nmlp_1127"/>
<protein>
    <submittedName>
        <fullName evidence="7">Lactate 2-monooxygenase</fullName>
        <ecNumber evidence="7">1.13.12.4</ecNumber>
    </submittedName>
</protein>
<dbReference type="RefSeq" id="WP_015408187.1">
    <property type="nucleotide sequence ID" value="NC_020388.1"/>
</dbReference>
<dbReference type="PIRSF" id="PIRSF000138">
    <property type="entry name" value="Al-hdrx_acd_dh"/>
    <property type="match status" value="1"/>
</dbReference>
<dbReference type="PROSITE" id="PS51349">
    <property type="entry name" value="FMN_HYDROXY_ACID_DH_2"/>
    <property type="match status" value="1"/>
</dbReference>
<dbReference type="InterPro" id="IPR000262">
    <property type="entry name" value="FMN-dep_DH"/>
</dbReference>
<name>M1XN59_NATM8</name>
<comment type="cofactor">
    <cofactor evidence="1">
        <name>FMN</name>
        <dbReference type="ChEBI" id="CHEBI:58210"/>
    </cofactor>
</comment>
<feature type="domain" description="FMN hydroxy acid dehydrogenase" evidence="6">
    <location>
        <begin position="28"/>
        <end position="396"/>
    </location>
</feature>
<dbReference type="FunFam" id="3.20.20.70:FF:000029">
    <property type="entry name" value="L-lactate dehydrogenase"/>
    <property type="match status" value="1"/>
</dbReference>
<keyword evidence="4 7" id="KW-0560">Oxidoreductase</keyword>
<dbReference type="HOGENOM" id="CLU_020639_0_1_2"/>
<proteinExistence type="inferred from homology"/>
<evidence type="ECO:0000256" key="4">
    <source>
        <dbReference type="ARBA" id="ARBA00023002"/>
    </source>
</evidence>
<comment type="similarity">
    <text evidence="5">Belongs to the FMN-dependent alpha-hydroxy acid dehydrogenase family.</text>
</comment>
<keyword evidence="3" id="KW-0288">FMN</keyword>
<evidence type="ECO:0000313" key="8">
    <source>
        <dbReference type="Proteomes" id="UP000011867"/>
    </source>
</evidence>
<dbReference type="InterPro" id="IPR012133">
    <property type="entry name" value="Alpha-hydoxy_acid_DH_FMN"/>
</dbReference>
<dbReference type="eggNOG" id="arCOG00619">
    <property type="taxonomic scope" value="Archaea"/>
</dbReference>
<dbReference type="AlphaFoldDB" id="M1XN59"/>
<dbReference type="GO" id="GO:0050040">
    <property type="term" value="F:lactate 2-monooxygenase activity"/>
    <property type="evidence" value="ECO:0007669"/>
    <property type="project" value="UniProtKB-EC"/>
</dbReference>
<dbReference type="Gene3D" id="3.20.20.70">
    <property type="entry name" value="Aldolase class I"/>
    <property type="match status" value="1"/>
</dbReference>
<evidence type="ECO:0000256" key="5">
    <source>
        <dbReference type="ARBA" id="ARBA00024042"/>
    </source>
</evidence>
<sequence>MSDSEEPTPGFGNQRVREIYRDGMYDDETPAYPVAYEDLREAAWENMDDAARAYVHGGSGTEETFERNRDFSAYRIMPRMLRGVADRSLSVELFGNTHEFPLMITPLGVQSLLHDEAESATARACAELDIPYTLSSLSSTPMEDVAETLGDTTKWFQFYWSSDRAVARSFLDRAEASGYDAIVLTVDAPTLGWRDRLLERGYYPFLEGEGVANYFSDPAFRDSLEAPPEADPEAAVDRFLEIFGDESLTWADLSFLRENTDLPIVLKGVLHPEDARLALQHGADAVQVSTHGGRQVDGSISAVEALPAVAEAVGDEVPVLFDSGVRRGSDAFKALGLGADTVMLGRPFAYGLAMAGQDGVEWVLENTLSELDLTMGLAGYDDVTDVGREALKHEQEL</sequence>
<organism evidence="7 8">
    <name type="scientific">Natronomonas moolapensis (strain DSM 18674 / CECT 7526 / JCM 14361 / 8.8.11)</name>
    <dbReference type="NCBI Taxonomy" id="268739"/>
    <lineage>
        <taxon>Archaea</taxon>
        <taxon>Methanobacteriati</taxon>
        <taxon>Methanobacteriota</taxon>
        <taxon>Stenosarchaea group</taxon>
        <taxon>Halobacteria</taxon>
        <taxon>Halobacteriales</taxon>
        <taxon>Natronomonadaceae</taxon>
        <taxon>Natronomonas</taxon>
    </lineage>
</organism>
<evidence type="ECO:0000256" key="1">
    <source>
        <dbReference type="ARBA" id="ARBA00001917"/>
    </source>
</evidence>
<dbReference type="KEGG" id="nmo:Nmlp_1127"/>
<dbReference type="InterPro" id="IPR013785">
    <property type="entry name" value="Aldolase_TIM"/>
</dbReference>